<dbReference type="InterPro" id="IPR024787">
    <property type="entry name" value="EcsC"/>
</dbReference>
<evidence type="ECO:0000313" key="3">
    <source>
        <dbReference type="Proteomes" id="UP000486534"/>
    </source>
</evidence>
<gene>
    <name evidence="2" type="ORF">GDH07_16390</name>
</gene>
<keyword evidence="1" id="KW-1133">Transmembrane helix</keyword>
<dbReference type="Proteomes" id="UP000486534">
    <property type="component" value="Unassembled WGS sequence"/>
</dbReference>
<evidence type="ECO:0000313" key="2">
    <source>
        <dbReference type="EMBL" id="MQA54897.1"/>
    </source>
</evidence>
<name>A0A7X1PNA5_9PSED</name>
<accession>A0A7X1PNA5</accession>
<evidence type="ECO:0000256" key="1">
    <source>
        <dbReference type="SAM" id="Phobius"/>
    </source>
</evidence>
<keyword evidence="1" id="KW-0472">Membrane</keyword>
<sequence length="279" mass="29616">MNIQDNLQDYRDLKRAVGLLESPSLTARLSGLLGSPIESAVKALPAVVSQKINGAVVAALHSSADAALWSLDNQPKKQASPRLHKLYAAASGALGGAFGFASLFVELPVSTTIMMRSVADVARSEGFDLTDFATKQACIEVFAMGGNSEADDASETGYYLTRSFTTQAMQQLSKELAAIAAKQGSSAISRMSPGQAGKWLAVLIEKVAARYGVTISSKFAAQAVPVIGAVTGATINTLFTDFYQDMARGHFIVKRLEQQYGFEPIKAAYAELKGKRLVG</sequence>
<dbReference type="Pfam" id="PF12787">
    <property type="entry name" value="EcsC"/>
    <property type="match status" value="1"/>
</dbReference>
<organism evidence="2 3">
    <name type="scientific">Pseudomonas piscis</name>
    <dbReference type="NCBI Taxonomy" id="2614538"/>
    <lineage>
        <taxon>Bacteria</taxon>
        <taxon>Pseudomonadati</taxon>
        <taxon>Pseudomonadota</taxon>
        <taxon>Gammaproteobacteria</taxon>
        <taxon>Pseudomonadales</taxon>
        <taxon>Pseudomonadaceae</taxon>
        <taxon>Pseudomonas</taxon>
    </lineage>
</organism>
<keyword evidence="1" id="KW-0812">Transmembrane</keyword>
<reference evidence="2 3" key="1">
    <citation type="submission" date="2019-10" db="EMBL/GenBank/DDBJ databases">
        <title>Pseudomonas dajingensis sp. nov., isolated from the profound head ulcers of farmed Murray cod (Maccullochella peelii peelii).</title>
        <authorList>
            <person name="Liu Y."/>
        </authorList>
    </citation>
    <scope>NUCLEOTIDE SEQUENCE [LARGE SCALE GENOMIC DNA]</scope>
    <source>
        <strain evidence="2 3">MC042</strain>
    </source>
</reference>
<comment type="caution">
    <text evidence="2">The sequence shown here is derived from an EMBL/GenBank/DDBJ whole genome shotgun (WGS) entry which is preliminary data.</text>
</comment>
<protein>
    <submittedName>
        <fullName evidence="2">EcsC family protein</fullName>
    </submittedName>
</protein>
<feature type="transmembrane region" description="Helical" evidence="1">
    <location>
        <begin position="86"/>
        <end position="105"/>
    </location>
</feature>
<dbReference type="AlphaFoldDB" id="A0A7X1PNA5"/>
<dbReference type="PANTHER" id="PTHR41260">
    <property type="entry name" value="PROTEIN ECSC"/>
    <property type="match status" value="1"/>
</dbReference>
<dbReference type="EMBL" id="WHUV01000002">
    <property type="protein sequence ID" value="MQA54897.1"/>
    <property type="molecule type" value="Genomic_DNA"/>
</dbReference>
<dbReference type="RefSeq" id="WP_343038264.1">
    <property type="nucleotide sequence ID" value="NZ_WHUV01000002.1"/>
</dbReference>
<proteinExistence type="predicted"/>
<dbReference type="PANTHER" id="PTHR41260:SF1">
    <property type="entry name" value="PROTEIN ECSC"/>
    <property type="match status" value="1"/>
</dbReference>